<evidence type="ECO:0000259" key="4">
    <source>
        <dbReference type="PROSITE" id="PS51898"/>
    </source>
</evidence>
<accession>A0A1I2ZZS2</accession>
<keyword evidence="3" id="KW-0233">DNA recombination</keyword>
<dbReference type="PANTHER" id="PTHR30349">
    <property type="entry name" value="PHAGE INTEGRASE-RELATED"/>
    <property type="match status" value="1"/>
</dbReference>
<dbReference type="SUPFAM" id="SSF56349">
    <property type="entry name" value="DNA breaking-rejoining enzymes"/>
    <property type="match status" value="1"/>
</dbReference>
<evidence type="ECO:0000256" key="2">
    <source>
        <dbReference type="ARBA" id="ARBA00023125"/>
    </source>
</evidence>
<evidence type="ECO:0000313" key="5">
    <source>
        <dbReference type="EMBL" id="SFH42989.1"/>
    </source>
</evidence>
<dbReference type="GO" id="GO:0006310">
    <property type="term" value="P:DNA recombination"/>
    <property type="evidence" value="ECO:0007669"/>
    <property type="project" value="UniProtKB-KW"/>
</dbReference>
<name>A0A1I2ZZS2_9FIRM</name>
<dbReference type="GO" id="GO:0003677">
    <property type="term" value="F:DNA binding"/>
    <property type="evidence" value="ECO:0007669"/>
    <property type="project" value="UniProtKB-KW"/>
</dbReference>
<evidence type="ECO:0000256" key="1">
    <source>
        <dbReference type="ARBA" id="ARBA00008857"/>
    </source>
</evidence>
<dbReference type="Gene3D" id="1.10.443.10">
    <property type="entry name" value="Intergrase catalytic core"/>
    <property type="match status" value="1"/>
</dbReference>
<comment type="similarity">
    <text evidence="1">Belongs to the 'phage' integrase family.</text>
</comment>
<dbReference type="InterPro" id="IPR002104">
    <property type="entry name" value="Integrase_catalytic"/>
</dbReference>
<dbReference type="OrthoDB" id="9766545at2"/>
<dbReference type="EMBL" id="FOOX01000047">
    <property type="protein sequence ID" value="SFH42989.1"/>
    <property type="molecule type" value="Genomic_DNA"/>
</dbReference>
<dbReference type="GO" id="GO:0015074">
    <property type="term" value="P:DNA integration"/>
    <property type="evidence" value="ECO:0007669"/>
    <property type="project" value="InterPro"/>
</dbReference>
<feature type="domain" description="Tyr recombinase" evidence="4">
    <location>
        <begin position="104"/>
        <end position="304"/>
    </location>
</feature>
<reference evidence="6" key="1">
    <citation type="submission" date="2016-10" db="EMBL/GenBank/DDBJ databases">
        <authorList>
            <person name="Varghese N."/>
            <person name="Submissions S."/>
        </authorList>
    </citation>
    <scope>NUCLEOTIDE SEQUENCE [LARGE SCALE GENOMIC DNA]</scope>
    <source>
        <strain evidence="6">DSM 17038</strain>
    </source>
</reference>
<evidence type="ECO:0000313" key="6">
    <source>
        <dbReference type="Proteomes" id="UP000199337"/>
    </source>
</evidence>
<dbReference type="InterPro" id="IPR013762">
    <property type="entry name" value="Integrase-like_cat_sf"/>
</dbReference>
<dbReference type="PANTHER" id="PTHR30349:SF41">
    <property type="entry name" value="INTEGRASE_RECOMBINASE PROTEIN MJ0367-RELATED"/>
    <property type="match status" value="1"/>
</dbReference>
<dbReference type="Proteomes" id="UP000199337">
    <property type="component" value="Unassembled WGS sequence"/>
</dbReference>
<dbReference type="InterPro" id="IPR050090">
    <property type="entry name" value="Tyrosine_recombinase_XerCD"/>
</dbReference>
<keyword evidence="6" id="KW-1185">Reference proteome</keyword>
<protein>
    <submittedName>
        <fullName evidence="5">Phage integrase family protein</fullName>
    </submittedName>
</protein>
<evidence type="ECO:0000256" key="3">
    <source>
        <dbReference type="ARBA" id="ARBA00023172"/>
    </source>
</evidence>
<keyword evidence="2" id="KW-0238">DNA-binding</keyword>
<dbReference type="STRING" id="341036.SAMN05660649_05174"/>
<proteinExistence type="inferred from homology"/>
<dbReference type="AlphaFoldDB" id="A0A1I2ZZS2"/>
<sequence length="323" mass="36687">MYEFHGIYAGLLDQYISFKQRLGYKFTDAYSTYSLFDRMTLEPEEATIGITRDLADAWAKQRPNESDSTRYRRVMYLIQFSRYLCDLGYDSFVPPYPASYKSTFTPYILTEQQMNDIFKACDSIEIGDFANSQAVVIPALFRLMYGTGIRVGEAVSLLKTDVALNNNTLIIRDSKNGKERMIPFTESVAEACRAYRASLPKKAVCASNFFVRRNGMSCNKKHLYDWFRKVLSMAGIPHGGRGNGPRLHDVRHCFSVHSLAKMAADGIDLYYSLPILSEYLGHQSLEATEKYVRLTAEMYPGLLSKADNICAYAFPEVGFTDDN</sequence>
<dbReference type="PROSITE" id="PS51898">
    <property type="entry name" value="TYR_RECOMBINASE"/>
    <property type="match status" value="1"/>
</dbReference>
<dbReference type="Pfam" id="PF00589">
    <property type="entry name" value="Phage_integrase"/>
    <property type="match status" value="1"/>
</dbReference>
<dbReference type="InterPro" id="IPR011010">
    <property type="entry name" value="DNA_brk_join_enz"/>
</dbReference>
<gene>
    <name evidence="5" type="ORF">SAMN05660649_05174</name>
</gene>
<organism evidence="5 6">
    <name type="scientific">Desulfotruncus arcticus DSM 17038</name>
    <dbReference type="NCBI Taxonomy" id="1121424"/>
    <lineage>
        <taxon>Bacteria</taxon>
        <taxon>Bacillati</taxon>
        <taxon>Bacillota</taxon>
        <taxon>Clostridia</taxon>
        <taxon>Eubacteriales</taxon>
        <taxon>Desulfallaceae</taxon>
        <taxon>Desulfotruncus</taxon>
    </lineage>
</organism>